<dbReference type="RefSeq" id="WP_354617893.1">
    <property type="nucleotide sequence ID" value="NZ_JBEWYP010000003.1"/>
</dbReference>
<organism evidence="1 2">
    <name type="scientific">Sediminicola luteus</name>
    <dbReference type="NCBI Taxonomy" id="319238"/>
    <lineage>
        <taxon>Bacteria</taxon>
        <taxon>Pseudomonadati</taxon>
        <taxon>Bacteroidota</taxon>
        <taxon>Flavobacteriia</taxon>
        <taxon>Flavobacteriales</taxon>
        <taxon>Flavobacteriaceae</taxon>
        <taxon>Sediminicola</taxon>
    </lineage>
</organism>
<reference evidence="1 2" key="1">
    <citation type="submission" date="2024-07" db="EMBL/GenBank/DDBJ databases">
        <title>The genome sequence of type strain Sediminicola luteus GDMCC 1.2596T.</title>
        <authorList>
            <person name="Liu Y."/>
        </authorList>
    </citation>
    <scope>NUCLEOTIDE SEQUENCE [LARGE SCALE GENOMIC DNA]</scope>
    <source>
        <strain evidence="1 2">GDMCC 1.2596</strain>
    </source>
</reference>
<evidence type="ECO:0000313" key="1">
    <source>
        <dbReference type="EMBL" id="MET7029069.1"/>
    </source>
</evidence>
<keyword evidence="2" id="KW-1185">Reference proteome</keyword>
<dbReference type="Proteomes" id="UP001549773">
    <property type="component" value="Unassembled WGS sequence"/>
</dbReference>
<protein>
    <recommendedName>
        <fullName evidence="3">LVIVD repeat-containing protein</fullName>
    </recommendedName>
</protein>
<dbReference type="PROSITE" id="PS51257">
    <property type="entry name" value="PROKAR_LIPOPROTEIN"/>
    <property type="match status" value="1"/>
</dbReference>
<name>A0ABV2TXP2_9FLAO</name>
<sequence length="546" mass="58302">MKRISLLFSTVLLLAISCSDETTIYSEPESTIKLETNLQVLTNSIVFSNSGVLDIFEKDETTGKFSKSNAAGVAGDYPLTLVAQVSPPSFTGGANLTASHVNIDGDFAYVSYNTVDVGYAGAIDIINISDPNNPVVTSRMYFTNRDINALKYDNGFVYAIGGIEAEGDLTALSNSFLAKIPAVNGIFSTTGIVFGYQEGFVATDVETTATNVYVTSGMDGVLAAYDKLTLTISNSVLSPDLRSLAIQDNQIAVLDGSKGLSIFDQNFQLLKEIAINSDFGVSTKKTIDFDADRIMVSEGSKGVGVYNTTSGAFIEYIPILINPDGVDMSDIVNNAVAINEGVILMANGGAGLSLNEKKTDNTEEFGIIGLDGSINYVASKADYVFAASGKLGLQILKMNKPSETLLNRCADLLIYIGNDNMRIGVGESLEYSGGAGKRLKSVGIDGSLLLCGSWTVQNDTWISEGALFEMNGSYIIGSNKKQKEILVQKNGVFRVEGNLTIYGNLILEEGATMEFLDGSIVNIFGDVIMDPTAVVKGNFVDLQNKF</sequence>
<dbReference type="EMBL" id="JBEWYP010000003">
    <property type="protein sequence ID" value="MET7029069.1"/>
    <property type="molecule type" value="Genomic_DNA"/>
</dbReference>
<gene>
    <name evidence="1" type="ORF">ABXZ32_06670</name>
</gene>
<accession>A0ABV2TXP2</accession>
<evidence type="ECO:0000313" key="2">
    <source>
        <dbReference type="Proteomes" id="UP001549773"/>
    </source>
</evidence>
<proteinExistence type="predicted"/>
<dbReference type="SUPFAM" id="SSF69322">
    <property type="entry name" value="Tricorn protease domain 2"/>
    <property type="match status" value="1"/>
</dbReference>
<evidence type="ECO:0008006" key="3">
    <source>
        <dbReference type="Google" id="ProtNLM"/>
    </source>
</evidence>
<comment type="caution">
    <text evidence="1">The sequence shown here is derived from an EMBL/GenBank/DDBJ whole genome shotgun (WGS) entry which is preliminary data.</text>
</comment>